<dbReference type="Proteomes" id="UP000093391">
    <property type="component" value="Chromosome"/>
</dbReference>
<organism evidence="6 7">
    <name type="scientific">Acinetobacter larvae</name>
    <dbReference type="NCBI Taxonomy" id="1789224"/>
    <lineage>
        <taxon>Bacteria</taxon>
        <taxon>Pseudomonadati</taxon>
        <taxon>Pseudomonadota</taxon>
        <taxon>Gammaproteobacteria</taxon>
        <taxon>Moraxellales</taxon>
        <taxon>Moraxellaceae</taxon>
        <taxon>Acinetobacter</taxon>
    </lineage>
</organism>
<comment type="similarity">
    <text evidence="1">Belongs to the LysR transcriptional regulatory family.</text>
</comment>
<dbReference type="SUPFAM" id="SSF53850">
    <property type="entry name" value="Periplasmic binding protein-like II"/>
    <property type="match status" value="1"/>
</dbReference>
<protein>
    <submittedName>
        <fullName evidence="6">LysR family transcriptional regulator</fullName>
    </submittedName>
</protein>
<dbReference type="SUPFAM" id="SSF46785">
    <property type="entry name" value="Winged helix' DNA-binding domain"/>
    <property type="match status" value="1"/>
</dbReference>
<dbReference type="Gene3D" id="3.40.190.290">
    <property type="match status" value="1"/>
</dbReference>
<proteinExistence type="inferred from homology"/>
<keyword evidence="3" id="KW-0238">DNA-binding</keyword>
<evidence type="ECO:0000256" key="2">
    <source>
        <dbReference type="ARBA" id="ARBA00023015"/>
    </source>
</evidence>
<dbReference type="InterPro" id="IPR050950">
    <property type="entry name" value="HTH-type_LysR_regulators"/>
</dbReference>
<dbReference type="PROSITE" id="PS50931">
    <property type="entry name" value="HTH_LYSR"/>
    <property type="match status" value="1"/>
</dbReference>
<dbReference type="InterPro" id="IPR005119">
    <property type="entry name" value="LysR_subst-bd"/>
</dbReference>
<dbReference type="PANTHER" id="PTHR30419:SF30">
    <property type="entry name" value="LYSR FAMILY TRANSCRIPTIONAL REGULATOR"/>
    <property type="match status" value="1"/>
</dbReference>
<dbReference type="EMBL" id="CP016895">
    <property type="protein sequence ID" value="AOA57814.1"/>
    <property type="molecule type" value="Genomic_DNA"/>
</dbReference>
<reference evidence="6 7" key="1">
    <citation type="submission" date="2016-08" db="EMBL/GenBank/DDBJ databases">
        <authorList>
            <person name="Seilhamer J.J."/>
        </authorList>
    </citation>
    <scope>NUCLEOTIDE SEQUENCE [LARGE SCALE GENOMIC DNA]</scope>
    <source>
        <strain evidence="6 7">BRTC-1</strain>
    </source>
</reference>
<dbReference type="AlphaFoldDB" id="A0A1B2LXZ0"/>
<dbReference type="Gene3D" id="1.10.10.10">
    <property type="entry name" value="Winged helix-like DNA-binding domain superfamily/Winged helix DNA-binding domain"/>
    <property type="match status" value="1"/>
</dbReference>
<gene>
    <name evidence="6" type="ORF">BFG52_05240</name>
</gene>
<dbReference type="Pfam" id="PF00126">
    <property type="entry name" value="HTH_1"/>
    <property type="match status" value="1"/>
</dbReference>
<keyword evidence="4" id="KW-0804">Transcription</keyword>
<accession>A0A1B2LXZ0</accession>
<dbReference type="OrthoDB" id="9803735at2"/>
<keyword evidence="7" id="KW-1185">Reference proteome</keyword>
<dbReference type="PANTHER" id="PTHR30419">
    <property type="entry name" value="HTH-TYPE TRANSCRIPTIONAL REGULATOR YBHD"/>
    <property type="match status" value="1"/>
</dbReference>
<sequence>MTLKQIKSFLILARTLNYAHAAAELYISQSALSLTIKTLEQDLGGKLFKRNTRRVELTAEGHSLIPYARRLMANWDEMEYDIKQLFKFNRGSLSLASMPYITHAILPGVIQNFLQQYQNINFSIHDITNETVIELVKDSIFELGICFEPEVKDQLHFTSLFNEDFVALLPLTHALGRAEQVTWDELCENRFVTLKKPSVVRHLIDEFCQSRQLNLDVQVECHQITSMCNFVAIGAGVTVIPRHFQYSIDPKRTIIREIRGEKLQRAVGVIYNKNFEISKISQTFIQTMQQFVHPEKKLQLSAMPHSLMS</sequence>
<feature type="domain" description="HTH lysR-type" evidence="5">
    <location>
        <begin position="1"/>
        <end position="58"/>
    </location>
</feature>
<dbReference type="InterPro" id="IPR000847">
    <property type="entry name" value="LysR_HTH_N"/>
</dbReference>
<dbReference type="FunFam" id="1.10.10.10:FF:000001">
    <property type="entry name" value="LysR family transcriptional regulator"/>
    <property type="match status" value="1"/>
</dbReference>
<evidence type="ECO:0000313" key="6">
    <source>
        <dbReference type="EMBL" id="AOA57814.1"/>
    </source>
</evidence>
<dbReference type="RefSeq" id="WP_067553339.1">
    <property type="nucleotide sequence ID" value="NZ_CP016895.1"/>
</dbReference>
<dbReference type="Pfam" id="PF03466">
    <property type="entry name" value="LysR_substrate"/>
    <property type="match status" value="1"/>
</dbReference>
<evidence type="ECO:0000256" key="3">
    <source>
        <dbReference type="ARBA" id="ARBA00023125"/>
    </source>
</evidence>
<dbReference type="InterPro" id="IPR036388">
    <property type="entry name" value="WH-like_DNA-bd_sf"/>
</dbReference>
<dbReference type="InterPro" id="IPR036390">
    <property type="entry name" value="WH_DNA-bd_sf"/>
</dbReference>
<dbReference type="KEGG" id="ala:BFG52_05240"/>
<dbReference type="GO" id="GO:0003700">
    <property type="term" value="F:DNA-binding transcription factor activity"/>
    <property type="evidence" value="ECO:0007669"/>
    <property type="project" value="InterPro"/>
</dbReference>
<evidence type="ECO:0000259" key="5">
    <source>
        <dbReference type="PROSITE" id="PS50931"/>
    </source>
</evidence>
<evidence type="ECO:0000313" key="7">
    <source>
        <dbReference type="Proteomes" id="UP000093391"/>
    </source>
</evidence>
<dbReference type="STRING" id="1789224.BFG52_05240"/>
<name>A0A1B2LXZ0_9GAMM</name>
<keyword evidence="2" id="KW-0805">Transcription regulation</keyword>
<dbReference type="GO" id="GO:0005829">
    <property type="term" value="C:cytosol"/>
    <property type="evidence" value="ECO:0007669"/>
    <property type="project" value="TreeGrafter"/>
</dbReference>
<evidence type="ECO:0000256" key="4">
    <source>
        <dbReference type="ARBA" id="ARBA00023163"/>
    </source>
</evidence>
<dbReference type="GO" id="GO:0003677">
    <property type="term" value="F:DNA binding"/>
    <property type="evidence" value="ECO:0007669"/>
    <property type="project" value="UniProtKB-KW"/>
</dbReference>
<dbReference type="PRINTS" id="PR00039">
    <property type="entry name" value="HTHLYSR"/>
</dbReference>
<evidence type="ECO:0000256" key="1">
    <source>
        <dbReference type="ARBA" id="ARBA00009437"/>
    </source>
</evidence>